<evidence type="ECO:0000313" key="2">
    <source>
        <dbReference type="EMBL" id="POS01396.1"/>
    </source>
</evidence>
<accession>A0A2S4N6Q0</accession>
<name>A0A2S4N6Q0_9FLAO</name>
<dbReference type="RefSeq" id="WP_103726496.1">
    <property type="nucleotide sequence ID" value="NZ_PQNY01000011.1"/>
</dbReference>
<dbReference type="PANTHER" id="PTHR43792:SF1">
    <property type="entry name" value="N-ACETYLTRANSFERASE DOMAIN-CONTAINING PROTEIN"/>
    <property type="match status" value="1"/>
</dbReference>
<organism evidence="2 3">
    <name type="scientific">Flavobacterium croceum DSM 17960</name>
    <dbReference type="NCBI Taxonomy" id="1121886"/>
    <lineage>
        <taxon>Bacteria</taxon>
        <taxon>Pseudomonadati</taxon>
        <taxon>Bacteroidota</taxon>
        <taxon>Flavobacteriia</taxon>
        <taxon>Flavobacteriales</taxon>
        <taxon>Flavobacteriaceae</taxon>
        <taxon>Flavobacterium</taxon>
    </lineage>
</organism>
<dbReference type="GO" id="GO:0016747">
    <property type="term" value="F:acyltransferase activity, transferring groups other than amino-acyl groups"/>
    <property type="evidence" value="ECO:0007669"/>
    <property type="project" value="InterPro"/>
</dbReference>
<dbReference type="AlphaFoldDB" id="A0A2S4N6Q0"/>
<dbReference type="InterPro" id="IPR000182">
    <property type="entry name" value="GNAT_dom"/>
</dbReference>
<evidence type="ECO:0000259" key="1">
    <source>
        <dbReference type="PROSITE" id="PS51186"/>
    </source>
</evidence>
<keyword evidence="2" id="KW-0808">Transferase</keyword>
<dbReference type="OrthoDB" id="9788916at2"/>
<feature type="domain" description="N-acetyltransferase" evidence="1">
    <location>
        <begin position="9"/>
        <end position="166"/>
    </location>
</feature>
<keyword evidence="3" id="KW-1185">Reference proteome</keyword>
<dbReference type="Gene3D" id="3.40.630.30">
    <property type="match status" value="1"/>
</dbReference>
<evidence type="ECO:0000313" key="3">
    <source>
        <dbReference type="Proteomes" id="UP000237056"/>
    </source>
</evidence>
<dbReference type="PANTHER" id="PTHR43792">
    <property type="entry name" value="GNAT FAMILY, PUTATIVE (AFU_ORTHOLOGUE AFUA_3G00765)-RELATED-RELATED"/>
    <property type="match status" value="1"/>
</dbReference>
<reference evidence="2 3" key="1">
    <citation type="submission" date="2018-01" db="EMBL/GenBank/DDBJ databases">
        <title>Genomic Encyclopedia of Type Strains, Phase I: the one thousand microbial genomes (KMG-I) project.</title>
        <authorList>
            <person name="Goeker M."/>
        </authorList>
    </citation>
    <scope>NUCLEOTIDE SEQUENCE [LARGE SCALE GENOMIC DNA]</scope>
    <source>
        <strain evidence="2 3">DSM 17960</strain>
    </source>
</reference>
<dbReference type="InterPro" id="IPR016181">
    <property type="entry name" value="Acyl_CoA_acyltransferase"/>
</dbReference>
<sequence length="166" mass="19502">MKIIETNRFYLRTFQETDAFHLFSLNSDCEVLKYTGDVPFETVDDALEFIKNYRAYLDFGMGRWAVILKENNAFLGWCGLKYNPKTEQVDLGFRFFQKYWNKGYATEAAQACIEYGFTKLKLQKIVGRAMQENKASIQVLRKVGMTYVSTIDFEEHRGVLYEIYNL</sequence>
<dbReference type="SUPFAM" id="SSF55729">
    <property type="entry name" value="Acyl-CoA N-acyltransferases (Nat)"/>
    <property type="match status" value="1"/>
</dbReference>
<gene>
    <name evidence="2" type="ORF">Q361_111107</name>
</gene>
<comment type="caution">
    <text evidence="2">The sequence shown here is derived from an EMBL/GenBank/DDBJ whole genome shotgun (WGS) entry which is preliminary data.</text>
</comment>
<dbReference type="Proteomes" id="UP000237056">
    <property type="component" value="Unassembled WGS sequence"/>
</dbReference>
<dbReference type="InterPro" id="IPR051531">
    <property type="entry name" value="N-acetyltransferase"/>
</dbReference>
<protein>
    <submittedName>
        <fullName evidence="2">RimJ/RimL family protein N-acetyltransferase</fullName>
    </submittedName>
</protein>
<dbReference type="Pfam" id="PF13302">
    <property type="entry name" value="Acetyltransf_3"/>
    <property type="match status" value="1"/>
</dbReference>
<dbReference type="PROSITE" id="PS51186">
    <property type="entry name" value="GNAT"/>
    <property type="match status" value="1"/>
</dbReference>
<dbReference type="EMBL" id="PQNY01000011">
    <property type="protein sequence ID" value="POS01396.1"/>
    <property type="molecule type" value="Genomic_DNA"/>
</dbReference>
<proteinExistence type="predicted"/>